<dbReference type="Proteomes" id="UP000244811">
    <property type="component" value="Chromosome 1"/>
</dbReference>
<protein>
    <submittedName>
        <fullName evidence="1">Uncharacterized protein</fullName>
    </submittedName>
</protein>
<sequence length="161" mass="18408">MHITWDDSDVTKLIEFAKRTFNDNDLSNLKKCVRNCSVPGNVSNPCHTHSNEHQSSQFKRNEGDMVGQYLDDLWSSRSKITLFLEEVIESASVSYRNVVNKGLKDGLALTSDSDSKIAYLSWKKTLVDKLQRYIVREMKEDFIKTSSEGRLFSLGTCVFDN</sequence>
<accession>A0A976QSY8</accession>
<organism evidence="1 2">
    <name type="scientific">Theileria orientalis</name>
    <dbReference type="NCBI Taxonomy" id="68886"/>
    <lineage>
        <taxon>Eukaryota</taxon>
        <taxon>Sar</taxon>
        <taxon>Alveolata</taxon>
        <taxon>Apicomplexa</taxon>
        <taxon>Aconoidasida</taxon>
        <taxon>Piroplasmida</taxon>
        <taxon>Theileriidae</taxon>
        <taxon>Theileria</taxon>
    </lineage>
</organism>
<proteinExistence type="predicted"/>
<evidence type="ECO:0000313" key="2">
    <source>
        <dbReference type="Proteomes" id="UP000244811"/>
    </source>
</evidence>
<evidence type="ECO:0000313" key="1">
    <source>
        <dbReference type="EMBL" id="UKK00102.2"/>
    </source>
</evidence>
<dbReference type="EMBL" id="CP056069">
    <property type="protein sequence ID" value="UKK00102.2"/>
    <property type="molecule type" value="Genomic_DNA"/>
</dbReference>
<reference evidence="1" key="1">
    <citation type="submission" date="2022-07" db="EMBL/GenBank/DDBJ databases">
        <title>Evaluation of T. orientalis genome assembly methods using nanopore sequencing and analysis of variation between genomes.</title>
        <authorList>
            <person name="Yam J."/>
            <person name="Micallef M.L."/>
            <person name="Liu M."/>
            <person name="Djordjevic S.P."/>
            <person name="Bogema D.R."/>
            <person name="Jenkins C."/>
        </authorList>
    </citation>
    <scope>NUCLEOTIDE SEQUENCE</scope>
    <source>
        <strain evidence="1">Goon Nure</strain>
    </source>
</reference>
<name>A0A976QSY8_THEOR</name>
<dbReference type="AlphaFoldDB" id="A0A976QSY8"/>
<gene>
    <name evidence="1" type="ORF">MACK_000172</name>
</gene>